<keyword evidence="6" id="KW-1185">Reference proteome</keyword>
<dbReference type="GO" id="GO:0005085">
    <property type="term" value="F:guanyl-nucleotide exchange factor activity"/>
    <property type="evidence" value="ECO:0007669"/>
    <property type="project" value="TreeGrafter"/>
</dbReference>
<evidence type="ECO:0000313" key="5">
    <source>
        <dbReference type="EMBL" id="KAK2197662.1"/>
    </source>
</evidence>
<dbReference type="Proteomes" id="UP001214638">
    <property type="component" value="Unassembled WGS sequence"/>
</dbReference>
<reference evidence="5" key="1">
    <citation type="journal article" date="2023" name="Nat. Microbiol.">
        <title>Babesia duncani multi-omics identifies virulence factors and drug targets.</title>
        <authorList>
            <person name="Singh P."/>
            <person name="Lonardi S."/>
            <person name="Liang Q."/>
            <person name="Vydyam P."/>
            <person name="Khabirova E."/>
            <person name="Fang T."/>
            <person name="Gihaz S."/>
            <person name="Thekkiniath J."/>
            <person name="Munshi M."/>
            <person name="Abel S."/>
            <person name="Ciampossin L."/>
            <person name="Batugedara G."/>
            <person name="Gupta M."/>
            <person name="Lu X.M."/>
            <person name="Lenz T."/>
            <person name="Chakravarty S."/>
            <person name="Cornillot E."/>
            <person name="Hu Y."/>
            <person name="Ma W."/>
            <person name="Gonzalez L.M."/>
            <person name="Sanchez S."/>
            <person name="Estrada K."/>
            <person name="Sanchez-Flores A."/>
            <person name="Montero E."/>
            <person name="Harb O.S."/>
            <person name="Le Roch K.G."/>
            <person name="Mamoun C.B."/>
        </authorList>
    </citation>
    <scope>NUCLEOTIDE SEQUENCE</scope>
    <source>
        <strain evidence="5">WA1</strain>
    </source>
</reference>
<evidence type="ECO:0000313" key="6">
    <source>
        <dbReference type="Proteomes" id="UP001214638"/>
    </source>
</evidence>
<dbReference type="CDD" id="cd00292">
    <property type="entry name" value="EF1B"/>
    <property type="match status" value="1"/>
</dbReference>
<dbReference type="AlphaFoldDB" id="A0AAD9PMQ9"/>
<keyword evidence="3" id="KW-0648">Protein biosynthesis</keyword>
<dbReference type="SMART" id="SM00888">
    <property type="entry name" value="EF1_GNE"/>
    <property type="match status" value="1"/>
</dbReference>
<dbReference type="RefSeq" id="XP_067804504.1">
    <property type="nucleotide sequence ID" value="XM_067945713.1"/>
</dbReference>
<sequence>MANVKIDLGKLASNEGLAILEQFLCYHSFVGGVKAPNMDDVIVYKKLGLAPASDYVCVARWYRHVSSWIENVPSNLPRGNFEVPAEKADDDIDLFGDDDEGEDDVLAKKMEQMKASKEKKRPAAKSLLVIHIEPVSIDVNLDEVLKLVKQIKMEGVTWGENSTKIPLAFGIQKLQVSCTILDDLVNTNEIVDIIEELGLTEEQKELRRKRFEEDDEDYDEDDEEPFGLVQSASIVSFNKL</sequence>
<dbReference type="KEGG" id="bdw:94334963"/>
<dbReference type="InterPro" id="IPR049720">
    <property type="entry name" value="EF1B_bsu/dsu"/>
</dbReference>
<dbReference type="EMBL" id="JALLKP010000001">
    <property type="protein sequence ID" value="KAK2197662.1"/>
    <property type="molecule type" value="Genomic_DNA"/>
</dbReference>
<dbReference type="InterPro" id="IPR014038">
    <property type="entry name" value="EF1B_bsu/dsu_GNE"/>
</dbReference>
<organism evidence="5 6">
    <name type="scientific">Babesia duncani</name>
    <dbReference type="NCBI Taxonomy" id="323732"/>
    <lineage>
        <taxon>Eukaryota</taxon>
        <taxon>Sar</taxon>
        <taxon>Alveolata</taxon>
        <taxon>Apicomplexa</taxon>
        <taxon>Aconoidasida</taxon>
        <taxon>Piroplasmida</taxon>
        <taxon>Babesiidae</taxon>
        <taxon>Babesia</taxon>
    </lineage>
</organism>
<evidence type="ECO:0000256" key="1">
    <source>
        <dbReference type="ARBA" id="ARBA00007411"/>
    </source>
</evidence>
<keyword evidence="2 5" id="KW-0251">Elongation factor</keyword>
<name>A0AAD9PMQ9_9APIC</name>
<gene>
    <name evidence="5" type="ORF">BdWA1_000665</name>
</gene>
<dbReference type="Gene3D" id="3.30.70.60">
    <property type="match status" value="1"/>
</dbReference>
<dbReference type="PANTHER" id="PTHR11595:SF21">
    <property type="entry name" value="ELONGATION FACTOR 1-BETA"/>
    <property type="match status" value="1"/>
</dbReference>
<comment type="caution">
    <text evidence="5">The sequence shown here is derived from an EMBL/GenBank/DDBJ whole genome shotgun (WGS) entry which is preliminary data.</text>
</comment>
<dbReference type="GO" id="GO:0003746">
    <property type="term" value="F:translation elongation factor activity"/>
    <property type="evidence" value="ECO:0007669"/>
    <property type="project" value="UniProtKB-KW"/>
</dbReference>
<dbReference type="InterPro" id="IPR014717">
    <property type="entry name" value="Transl_elong_EF1B/ribsomal_bS6"/>
</dbReference>
<accession>A0AAD9PMQ9</accession>
<dbReference type="Pfam" id="PF00736">
    <property type="entry name" value="EF1_GNE"/>
    <property type="match status" value="1"/>
</dbReference>
<dbReference type="SUPFAM" id="SSF54984">
    <property type="entry name" value="eEF-1beta-like"/>
    <property type="match status" value="1"/>
</dbReference>
<dbReference type="PANTHER" id="PTHR11595">
    <property type="entry name" value="EF-HAND AND COILED-COIL DOMAIN-CONTAINING FAMILY MEMBER"/>
    <property type="match status" value="1"/>
</dbReference>
<dbReference type="GO" id="GO:0005829">
    <property type="term" value="C:cytosol"/>
    <property type="evidence" value="ECO:0007669"/>
    <property type="project" value="TreeGrafter"/>
</dbReference>
<proteinExistence type="inferred from homology"/>
<feature type="domain" description="Translation elongation factor EF1B beta/delta subunit guanine nucleotide exchange" evidence="4">
    <location>
        <begin position="125"/>
        <end position="240"/>
    </location>
</feature>
<protein>
    <submittedName>
        <fullName evidence="5">Bifunctional Translation elongation factor EF1B</fullName>
    </submittedName>
</protein>
<comment type="similarity">
    <text evidence="1">Belongs to the EF-1-beta/EF-1-delta family.</text>
</comment>
<dbReference type="GO" id="GO:0005853">
    <property type="term" value="C:eukaryotic translation elongation factor 1 complex"/>
    <property type="evidence" value="ECO:0007669"/>
    <property type="project" value="InterPro"/>
</dbReference>
<evidence type="ECO:0000256" key="3">
    <source>
        <dbReference type="ARBA" id="ARBA00022917"/>
    </source>
</evidence>
<dbReference type="InterPro" id="IPR036219">
    <property type="entry name" value="eEF-1beta-like_sf"/>
</dbReference>
<evidence type="ECO:0000259" key="4">
    <source>
        <dbReference type="SMART" id="SM00888"/>
    </source>
</evidence>
<evidence type="ECO:0000256" key="2">
    <source>
        <dbReference type="ARBA" id="ARBA00022768"/>
    </source>
</evidence>
<dbReference type="GeneID" id="94334963"/>